<organism evidence="2 3">
    <name type="scientific">Pyrocoelia pectoralis</name>
    <dbReference type="NCBI Taxonomy" id="417401"/>
    <lineage>
        <taxon>Eukaryota</taxon>
        <taxon>Metazoa</taxon>
        <taxon>Ecdysozoa</taxon>
        <taxon>Arthropoda</taxon>
        <taxon>Hexapoda</taxon>
        <taxon>Insecta</taxon>
        <taxon>Pterygota</taxon>
        <taxon>Neoptera</taxon>
        <taxon>Endopterygota</taxon>
        <taxon>Coleoptera</taxon>
        <taxon>Polyphaga</taxon>
        <taxon>Elateriformia</taxon>
        <taxon>Elateroidea</taxon>
        <taxon>Lampyridae</taxon>
        <taxon>Lampyrinae</taxon>
        <taxon>Pyrocoelia</taxon>
    </lineage>
</organism>
<dbReference type="PANTHER" id="PTHR11012">
    <property type="entry name" value="PROTEIN KINASE-LIKE DOMAIN-CONTAINING"/>
    <property type="match status" value="1"/>
</dbReference>
<reference evidence="2 3" key="1">
    <citation type="journal article" date="2024" name="Insects">
        <title>An Improved Chromosome-Level Genome Assembly of the Firefly Pyrocoelia pectoralis.</title>
        <authorList>
            <person name="Fu X."/>
            <person name="Meyer-Rochow V.B."/>
            <person name="Ballantyne L."/>
            <person name="Zhu X."/>
        </authorList>
    </citation>
    <scope>NUCLEOTIDE SEQUENCE [LARGE SCALE GENOMIC DNA]</scope>
    <source>
        <strain evidence="2">XCY_ONT2</strain>
    </source>
</reference>
<protein>
    <recommendedName>
        <fullName evidence="1">CHK kinase-like domain-containing protein</fullName>
    </recommendedName>
</protein>
<dbReference type="SMART" id="SM00587">
    <property type="entry name" value="CHK"/>
    <property type="match status" value="1"/>
</dbReference>
<proteinExistence type="predicted"/>
<dbReference type="InterPro" id="IPR004119">
    <property type="entry name" value="EcKL"/>
</dbReference>
<dbReference type="Gene3D" id="3.90.1200.10">
    <property type="match status" value="1"/>
</dbReference>
<dbReference type="Pfam" id="PF02958">
    <property type="entry name" value="EcKL"/>
    <property type="match status" value="1"/>
</dbReference>
<evidence type="ECO:0000313" key="3">
    <source>
        <dbReference type="Proteomes" id="UP001329430"/>
    </source>
</evidence>
<dbReference type="SUPFAM" id="SSF56112">
    <property type="entry name" value="Protein kinase-like (PK-like)"/>
    <property type="match status" value="1"/>
</dbReference>
<dbReference type="InterPro" id="IPR015897">
    <property type="entry name" value="CHK_kinase-like"/>
</dbReference>
<sequence>MAAVPTFLTKTFLESTLEKHFKRDVKILNIVASDAVGRCENYASLLLRLHITFLHKNGDNTQKLSIIVKTLPQGDELTYLMATTKGFETELGIYGELLPVISNLGNDQKLFAKPLGTYFNPRPTILLEDLTSIGFKMYQSEEGLDLTHCLLIIEKLAYLHAASVTIYEKTPDLITKYKTGLYSRNPHFEQQLRGSISSLIELCEKTSELAQYANKISYDKILEKAYLCMIPSTKFNVLNHGDTWIKNFMFSYDSNGELLDVVFLDFQFSLFSSPALDLHNFWTVSTSVNVKKNHEKNIFSHYHNALVHHLLTFQVSTPPPTIEELMTEVRLRACYSFVSSVISLPISLAKRKPSDTFYSFVNDGSEGSYRNRCFNNPKYLNNITQLLSFHDRLGVFD</sequence>
<dbReference type="EMBL" id="JAVRBK010000008">
    <property type="protein sequence ID" value="KAK5639741.1"/>
    <property type="molecule type" value="Genomic_DNA"/>
</dbReference>
<evidence type="ECO:0000259" key="1">
    <source>
        <dbReference type="SMART" id="SM00587"/>
    </source>
</evidence>
<feature type="domain" description="CHK kinase-like" evidence="1">
    <location>
        <begin position="125"/>
        <end position="312"/>
    </location>
</feature>
<dbReference type="PANTHER" id="PTHR11012:SF56">
    <property type="entry name" value="CHK KINASE-LIKE DOMAIN-CONTAINING PROTEIN-RELATED"/>
    <property type="match status" value="1"/>
</dbReference>
<gene>
    <name evidence="2" type="ORF">RI129_010552</name>
</gene>
<dbReference type="AlphaFoldDB" id="A0AAN7ZGL6"/>
<keyword evidence="3" id="KW-1185">Reference proteome</keyword>
<evidence type="ECO:0000313" key="2">
    <source>
        <dbReference type="EMBL" id="KAK5639741.1"/>
    </source>
</evidence>
<dbReference type="Proteomes" id="UP001329430">
    <property type="component" value="Chromosome 8"/>
</dbReference>
<name>A0AAN7ZGL6_9COLE</name>
<accession>A0AAN7ZGL6</accession>
<dbReference type="InterPro" id="IPR011009">
    <property type="entry name" value="Kinase-like_dom_sf"/>
</dbReference>
<comment type="caution">
    <text evidence="2">The sequence shown here is derived from an EMBL/GenBank/DDBJ whole genome shotgun (WGS) entry which is preliminary data.</text>
</comment>